<dbReference type="InterPro" id="IPR036259">
    <property type="entry name" value="MFS_trans_sf"/>
</dbReference>
<feature type="transmembrane region" description="Helical" evidence="7">
    <location>
        <begin position="154"/>
        <end position="173"/>
    </location>
</feature>
<feature type="transmembrane region" description="Helical" evidence="7">
    <location>
        <begin position="66"/>
        <end position="85"/>
    </location>
</feature>
<feature type="transmembrane region" description="Helical" evidence="7">
    <location>
        <begin position="224"/>
        <end position="248"/>
    </location>
</feature>
<feature type="transmembrane region" description="Helical" evidence="7">
    <location>
        <begin position="392"/>
        <end position="411"/>
    </location>
</feature>
<keyword evidence="4 7" id="KW-0812">Transmembrane</keyword>
<keyword evidence="2" id="KW-0813">Transport</keyword>
<dbReference type="InterPro" id="IPR011701">
    <property type="entry name" value="MFS"/>
</dbReference>
<dbReference type="Proteomes" id="UP000215137">
    <property type="component" value="Chromosome"/>
</dbReference>
<dbReference type="PANTHER" id="PTHR43414">
    <property type="entry name" value="MULTIDRUG RESISTANCE PROTEIN MDTG"/>
    <property type="match status" value="1"/>
</dbReference>
<feature type="transmembrane region" description="Helical" evidence="7">
    <location>
        <begin position="122"/>
        <end position="142"/>
    </location>
</feature>
<feature type="transmembrane region" description="Helical" evidence="7">
    <location>
        <begin position="29"/>
        <end position="51"/>
    </location>
</feature>
<protein>
    <submittedName>
        <fullName evidence="9">MFS transporter</fullName>
    </submittedName>
</protein>
<feature type="transmembrane region" description="Helical" evidence="7">
    <location>
        <begin position="323"/>
        <end position="347"/>
    </location>
</feature>
<dbReference type="InterPro" id="IPR020846">
    <property type="entry name" value="MFS_dom"/>
</dbReference>
<feature type="domain" description="Major facilitator superfamily (MFS) profile" evidence="8">
    <location>
        <begin position="26"/>
        <end position="414"/>
    </location>
</feature>
<evidence type="ECO:0000256" key="5">
    <source>
        <dbReference type="ARBA" id="ARBA00022989"/>
    </source>
</evidence>
<evidence type="ECO:0000256" key="3">
    <source>
        <dbReference type="ARBA" id="ARBA00022475"/>
    </source>
</evidence>
<feature type="transmembrane region" description="Helical" evidence="7">
    <location>
        <begin position="185"/>
        <end position="203"/>
    </location>
</feature>
<dbReference type="PRINTS" id="PR01035">
    <property type="entry name" value="TCRTETA"/>
</dbReference>
<accession>A0A248TEE0</accession>
<evidence type="ECO:0000256" key="1">
    <source>
        <dbReference type="ARBA" id="ARBA00004651"/>
    </source>
</evidence>
<dbReference type="Pfam" id="PF07690">
    <property type="entry name" value="MFS_1"/>
    <property type="match status" value="1"/>
</dbReference>
<evidence type="ECO:0000259" key="8">
    <source>
        <dbReference type="PROSITE" id="PS50850"/>
    </source>
</evidence>
<evidence type="ECO:0000313" key="10">
    <source>
        <dbReference type="Proteomes" id="UP000215137"/>
    </source>
</evidence>
<dbReference type="OrthoDB" id="65739at2"/>
<keyword evidence="10" id="KW-1185">Reference proteome</keyword>
<keyword evidence="6 7" id="KW-0472">Membrane</keyword>
<evidence type="ECO:0000313" key="9">
    <source>
        <dbReference type="EMBL" id="ASV66544.1"/>
    </source>
</evidence>
<reference evidence="9 10" key="1">
    <citation type="submission" date="2017-08" db="EMBL/GenBank/DDBJ databases">
        <title>Complete Genome Sequence of Bacillus kochii Oregon-R-modENCODE STRAIN BDGP4, isolated from Drosophila melanogaster gut.</title>
        <authorList>
            <person name="Wan K.H."/>
            <person name="Yu C."/>
            <person name="Park S."/>
            <person name="Hammonds A.S."/>
            <person name="Booth B.W."/>
            <person name="Celniker S.E."/>
        </authorList>
    </citation>
    <scope>NUCLEOTIDE SEQUENCE [LARGE SCALE GENOMIC DNA]</scope>
    <source>
        <strain evidence="9 10">BDGP4</strain>
    </source>
</reference>
<feature type="transmembrane region" description="Helical" evidence="7">
    <location>
        <begin position="367"/>
        <end position="386"/>
    </location>
</feature>
<evidence type="ECO:0000256" key="4">
    <source>
        <dbReference type="ARBA" id="ARBA00022692"/>
    </source>
</evidence>
<dbReference type="Gene3D" id="1.20.1720.10">
    <property type="entry name" value="Multidrug resistance protein D"/>
    <property type="match status" value="1"/>
</dbReference>
<evidence type="ECO:0000256" key="7">
    <source>
        <dbReference type="SAM" id="Phobius"/>
    </source>
</evidence>
<dbReference type="GO" id="GO:0005886">
    <property type="term" value="C:plasma membrane"/>
    <property type="evidence" value="ECO:0007669"/>
    <property type="project" value="UniProtKB-SubCell"/>
</dbReference>
<dbReference type="Gene3D" id="1.20.1250.20">
    <property type="entry name" value="MFS general substrate transporter like domains"/>
    <property type="match status" value="1"/>
</dbReference>
<dbReference type="InterPro" id="IPR001958">
    <property type="entry name" value="Tet-R_TetA/multi-R_MdtG-like"/>
</dbReference>
<dbReference type="EMBL" id="CP022983">
    <property type="protein sequence ID" value="ASV66544.1"/>
    <property type="molecule type" value="Genomic_DNA"/>
</dbReference>
<proteinExistence type="predicted"/>
<dbReference type="AlphaFoldDB" id="A0A248TEE0"/>
<comment type="subcellular location">
    <subcellularLocation>
        <location evidence="1">Cell membrane</location>
        <topology evidence="1">Multi-pass membrane protein</topology>
    </subcellularLocation>
</comment>
<sequence length="423" mass="46415">MINLVLRNVQMRKKCSFMIHPQVKTNIKIMWFANFFVSASMTMVLPFISLYIETFGQFSDAYIQRWSGWIFAITFVTAFIVAPIWGRIGDLYGKKKVLIISASGMALCIFLLGFATSVWHLFYLRLFMGIFTGFIPLSQAFISTQTPKRMAGQVLGTLQTGSITGSLLGPLIGGALADMVGFSSTFNWTSLAIFISAILVIFTKEFQINEVKKSEKQNYTSKEVLKHILTNPVLVTVLILSMLIQVAHFSIQPILSLYVSEIHGPENLALYAGIAFSAAGVGNLMMSKTWGKLGDNYGYIKILMALLFLAGIVYFPGGFVTEMWQLIIIRFALGVTIGGIIPVRIAYIRQAAPIAMQGEVLGYNTSLRFLGNVIGPVMGGMVAGAFGFTAVFITTSLLLIASGVILLVSVMKNPKYLKNSSTS</sequence>
<dbReference type="SUPFAM" id="SSF103473">
    <property type="entry name" value="MFS general substrate transporter"/>
    <property type="match status" value="1"/>
</dbReference>
<dbReference type="PROSITE" id="PS50850">
    <property type="entry name" value="MFS"/>
    <property type="match status" value="1"/>
</dbReference>
<name>A0A248TEE0_9BACI</name>
<feature type="transmembrane region" description="Helical" evidence="7">
    <location>
        <begin position="97"/>
        <end position="116"/>
    </location>
</feature>
<gene>
    <name evidence="9" type="ORF">CKF48_03920</name>
</gene>
<keyword evidence="3" id="KW-1003">Cell membrane</keyword>
<dbReference type="PANTHER" id="PTHR43414:SF3">
    <property type="entry name" value="LMO2377 PROTEIN"/>
    <property type="match status" value="1"/>
</dbReference>
<evidence type="ECO:0000256" key="6">
    <source>
        <dbReference type="ARBA" id="ARBA00023136"/>
    </source>
</evidence>
<feature type="transmembrane region" description="Helical" evidence="7">
    <location>
        <begin position="298"/>
        <end position="317"/>
    </location>
</feature>
<keyword evidence="5 7" id="KW-1133">Transmembrane helix</keyword>
<dbReference type="KEGG" id="bko:CKF48_03920"/>
<evidence type="ECO:0000256" key="2">
    <source>
        <dbReference type="ARBA" id="ARBA00022448"/>
    </source>
</evidence>
<feature type="transmembrane region" description="Helical" evidence="7">
    <location>
        <begin position="268"/>
        <end position="286"/>
    </location>
</feature>
<dbReference type="GO" id="GO:0022857">
    <property type="term" value="F:transmembrane transporter activity"/>
    <property type="evidence" value="ECO:0007669"/>
    <property type="project" value="InterPro"/>
</dbReference>
<organism evidence="9 10">
    <name type="scientific">Cytobacillus kochii</name>
    <dbReference type="NCBI Taxonomy" id="859143"/>
    <lineage>
        <taxon>Bacteria</taxon>
        <taxon>Bacillati</taxon>
        <taxon>Bacillota</taxon>
        <taxon>Bacilli</taxon>
        <taxon>Bacillales</taxon>
        <taxon>Bacillaceae</taxon>
        <taxon>Cytobacillus</taxon>
    </lineage>
</organism>